<evidence type="ECO:0008006" key="5">
    <source>
        <dbReference type="Google" id="ProtNLM"/>
    </source>
</evidence>
<gene>
    <name evidence="3" type="ORF">IV59_GL001600</name>
</gene>
<keyword evidence="2" id="KW-0732">Signal</keyword>
<keyword evidence="4" id="KW-1185">Reference proteome</keyword>
<feature type="signal peptide" evidence="2">
    <location>
        <begin position="1"/>
        <end position="20"/>
    </location>
</feature>
<evidence type="ECO:0000313" key="3">
    <source>
        <dbReference type="EMBL" id="KRO10503.1"/>
    </source>
</evidence>
<protein>
    <recommendedName>
        <fullName evidence="5">YtxH domain-containing protein</fullName>
    </recommendedName>
</protein>
<feature type="chain" id="PRO_5046500361" description="YtxH domain-containing protein" evidence="2">
    <location>
        <begin position="21"/>
        <end position="140"/>
    </location>
</feature>
<dbReference type="Proteomes" id="UP000051884">
    <property type="component" value="Unassembled WGS sequence"/>
</dbReference>
<evidence type="ECO:0000256" key="1">
    <source>
        <dbReference type="SAM" id="MobiDB-lite"/>
    </source>
</evidence>
<reference evidence="3 4" key="1">
    <citation type="journal article" date="2015" name="Genome Announc.">
        <title>Expanding the biotechnology potential of lactobacilli through comparative genomics of 213 strains and associated genera.</title>
        <authorList>
            <person name="Sun Z."/>
            <person name="Harris H.M."/>
            <person name="McCann A."/>
            <person name="Guo C."/>
            <person name="Argimon S."/>
            <person name="Zhang W."/>
            <person name="Yang X."/>
            <person name="Jeffery I.B."/>
            <person name="Cooney J.C."/>
            <person name="Kagawa T.F."/>
            <person name="Liu W."/>
            <person name="Song Y."/>
            <person name="Salvetti E."/>
            <person name="Wrobel A."/>
            <person name="Rasinkangas P."/>
            <person name="Parkhill J."/>
            <person name="Rea M.C."/>
            <person name="O'Sullivan O."/>
            <person name="Ritari J."/>
            <person name="Douillard F.P."/>
            <person name="Paul Ross R."/>
            <person name="Yang R."/>
            <person name="Briner A.E."/>
            <person name="Felis G.E."/>
            <person name="de Vos W.M."/>
            <person name="Barrangou R."/>
            <person name="Klaenhammer T.R."/>
            <person name="Caufield P.W."/>
            <person name="Cui Y."/>
            <person name="Zhang H."/>
            <person name="O'Toole P.W."/>
        </authorList>
    </citation>
    <scope>NUCLEOTIDE SEQUENCE [LARGE SCALE GENOMIC DNA]</scope>
    <source>
        <strain evidence="3 4">DSM 26202</strain>
    </source>
</reference>
<feature type="region of interest" description="Disordered" evidence="1">
    <location>
        <begin position="112"/>
        <end position="140"/>
    </location>
</feature>
<sequence>MTMAKGFLFGATLVGAAAVAAHYLLSDEQKDQLKQKVRETGSDLKEQVIDYALYAQDAADDFMGNADQYKQSAQEKVQSASEKLKDQKNQVVDHFSNDNFEEQTASIREQLASAVDDKDTSDDIVIDKTNDTPDEKDQTK</sequence>
<organism evidence="3 4">
    <name type="scientific">Paucilactobacillus hokkaidonensis</name>
    <dbReference type="NCBI Taxonomy" id="1193095"/>
    <lineage>
        <taxon>Bacteria</taxon>
        <taxon>Bacillati</taxon>
        <taxon>Bacillota</taxon>
        <taxon>Bacilli</taxon>
        <taxon>Lactobacillales</taxon>
        <taxon>Lactobacillaceae</taxon>
        <taxon>Paucilactobacillus</taxon>
    </lineage>
</organism>
<comment type="caution">
    <text evidence="3">The sequence shown here is derived from an EMBL/GenBank/DDBJ whole genome shotgun (WGS) entry which is preliminary data.</text>
</comment>
<name>A0ABR5Q990_9LACO</name>
<feature type="region of interest" description="Disordered" evidence="1">
    <location>
        <begin position="69"/>
        <end position="89"/>
    </location>
</feature>
<feature type="compositionally biased region" description="Polar residues" evidence="1">
    <location>
        <begin position="69"/>
        <end position="81"/>
    </location>
</feature>
<proteinExistence type="predicted"/>
<evidence type="ECO:0000256" key="2">
    <source>
        <dbReference type="SAM" id="SignalP"/>
    </source>
</evidence>
<evidence type="ECO:0000313" key="4">
    <source>
        <dbReference type="Proteomes" id="UP000051884"/>
    </source>
</evidence>
<dbReference type="EMBL" id="JQCH01000004">
    <property type="protein sequence ID" value="KRO10503.1"/>
    <property type="molecule type" value="Genomic_DNA"/>
</dbReference>
<feature type="compositionally biased region" description="Basic and acidic residues" evidence="1">
    <location>
        <begin position="125"/>
        <end position="140"/>
    </location>
</feature>
<accession>A0ABR5Q990</accession>